<evidence type="ECO:0000313" key="2">
    <source>
        <dbReference type="Proteomes" id="UP000281547"/>
    </source>
</evidence>
<organism evidence="1 2">
    <name type="scientific">Arsenicitalea aurantiaca</name>
    <dbReference type="NCBI Taxonomy" id="1783274"/>
    <lineage>
        <taxon>Bacteria</taxon>
        <taxon>Pseudomonadati</taxon>
        <taxon>Pseudomonadota</taxon>
        <taxon>Alphaproteobacteria</taxon>
        <taxon>Hyphomicrobiales</taxon>
        <taxon>Devosiaceae</taxon>
        <taxon>Arsenicitalea</taxon>
    </lineage>
</organism>
<dbReference type="AlphaFoldDB" id="A0A433XFL6"/>
<reference evidence="1 2" key="1">
    <citation type="journal article" date="2016" name="Int. J. Syst. Evol. Microbiol.">
        <title>Arsenicitalea aurantiaca gen. nov., sp. nov., a new member of the family Hyphomicrobiaceae, isolated from high-arsenic sediment.</title>
        <authorList>
            <person name="Mu Y."/>
            <person name="Zhou L."/>
            <person name="Zeng X.C."/>
            <person name="Liu L."/>
            <person name="Pan Y."/>
            <person name="Chen X."/>
            <person name="Wang J."/>
            <person name="Li S."/>
            <person name="Li W.J."/>
            <person name="Wang Y."/>
        </authorList>
    </citation>
    <scope>NUCLEOTIDE SEQUENCE [LARGE SCALE GENOMIC DNA]</scope>
    <source>
        <strain evidence="1 2">42-50</strain>
    </source>
</reference>
<name>A0A433XFL6_9HYPH</name>
<dbReference type="Proteomes" id="UP000281547">
    <property type="component" value="Unassembled WGS sequence"/>
</dbReference>
<keyword evidence="2" id="KW-1185">Reference proteome</keyword>
<dbReference type="RefSeq" id="WP_127187819.1">
    <property type="nucleotide sequence ID" value="NZ_RZNJ01000002.1"/>
</dbReference>
<gene>
    <name evidence="1" type="ORF">EMQ25_06920</name>
</gene>
<comment type="caution">
    <text evidence="1">The sequence shown here is derived from an EMBL/GenBank/DDBJ whole genome shotgun (WGS) entry which is preliminary data.</text>
</comment>
<dbReference type="OrthoDB" id="1551443at2"/>
<proteinExistence type="predicted"/>
<evidence type="ECO:0000313" key="1">
    <source>
        <dbReference type="EMBL" id="RUT32862.1"/>
    </source>
</evidence>
<accession>A0A433XFL6</accession>
<evidence type="ECO:0008006" key="3">
    <source>
        <dbReference type="Google" id="ProtNLM"/>
    </source>
</evidence>
<dbReference type="EMBL" id="RZNJ01000002">
    <property type="protein sequence ID" value="RUT32862.1"/>
    <property type="molecule type" value="Genomic_DNA"/>
</dbReference>
<protein>
    <recommendedName>
        <fullName evidence="3">NERD domain-containing protein</fullName>
    </recommendedName>
</protein>
<sequence length="744" mass="82538">MAFEGTTEDQLEATAASLLSDMEDLAARMRAIIAAQPPHDLLGYIQAQRAMGAMFESDAEHPKETDATRLDLINDSQFLLEYVHAVLASDPETDAEFDEAACVELCELSKKLRMQAIIHAMATSADTETGIFGPSTAELQFRAKSNWVMLRGNRYQVLEGEFFAYVLAPHDGMLRDAYGVGAADIAAGFQDMADAARAGHANAFDEVAKHFDAAQAFAEARGKSFDEVAAEWAETHSADIRAAALAMDDMVRGGTSNVSRHTKLPGDLLADLAYRRGEETEFFAPGSYAGTPYRTLPARKKPLIQLGKEYYAVDPCLPRDAGYRALLWNLLNRKPEYKKDFEDRQKALGETAFADLLSSQLEGATIYNEVYYRDPVSRQWVENDTLILLDDVLFLVEAKAGAAATIASPALDFDRHAQAVQDLVVKAYKQCRRFFDYLDSADEVPIFTWTGKKYLECGRLRRADYRAMFPVGLTVESFSPFSAFCKELPEILPILGRHAFVSLSIDDLFVLRRFLPTAGEFAHYMEVRQAVAGMRGAHLFDELDHLGAYIWKNRFDMEIADQQRAQGRPSLIIWDGMSEKVDRHFEGEDWAARPIPRQAYPDGVLQLLAALEKTGAAGRLGADSHIRNYDENTRVELAKMLEKCLGTLKEHPARYFLIAGEPSLFVWLQRADAALDWASMQDKASAAALSVQAMSVVGLVVAAYAGGDIVDARQVQVAVPRTKTADNAHIYMDAERMSGRAVKL</sequence>